<sequence>MASLTNGPLAKRRVGPSVSGSGPAGDGGSHLLSALCRAADDDAPVGHPVGSDRAGRLLASTVRRPGRGILARREIPRLSLSVPDFRAPLQVSVAVPVRVSVSVPPLCRRLRVVAAVSSSDPDAGRLSDRAVASSSVANKVPSASVLHLAPPAAPLRSTGAVRHPPPRPTTQPHHSAPLGAPHRSSTSPHHVAGRAYDTSARLSRVFTSHARNAPPVRRKPAARWPGPGFAGATRRATRRQTRTDAASAPPAPQRALHRSLFLHRSPNPL</sequence>
<organism evidence="3 4">
    <name type="scientific">Actinopolymorpha cephalotaxi</name>
    <dbReference type="NCBI Taxonomy" id="504797"/>
    <lineage>
        <taxon>Bacteria</taxon>
        <taxon>Bacillati</taxon>
        <taxon>Actinomycetota</taxon>
        <taxon>Actinomycetes</taxon>
        <taxon>Propionibacteriales</taxon>
        <taxon>Actinopolymorphaceae</taxon>
        <taxon>Actinopolymorpha</taxon>
    </lineage>
</organism>
<accession>A0A1I2WAA0</accession>
<evidence type="ECO:0000313" key="4">
    <source>
        <dbReference type="Proteomes" id="UP000199052"/>
    </source>
</evidence>
<feature type="region of interest" description="Disordered" evidence="1">
    <location>
        <begin position="207"/>
        <end position="269"/>
    </location>
</feature>
<reference evidence="2 5" key="2">
    <citation type="submission" date="2020-07" db="EMBL/GenBank/DDBJ databases">
        <title>Sequencing the genomes of 1000 actinobacteria strains.</title>
        <authorList>
            <person name="Klenk H.-P."/>
        </authorList>
    </citation>
    <scope>NUCLEOTIDE SEQUENCE [LARGE SCALE GENOMIC DNA]</scope>
    <source>
        <strain evidence="2 5">DSM 45117</strain>
    </source>
</reference>
<name>A0A1I2WAA0_9ACTN</name>
<proteinExistence type="predicted"/>
<dbReference type="Proteomes" id="UP000533017">
    <property type="component" value="Unassembled WGS sequence"/>
</dbReference>
<evidence type="ECO:0000256" key="1">
    <source>
        <dbReference type="SAM" id="MobiDB-lite"/>
    </source>
</evidence>
<keyword evidence="5" id="KW-1185">Reference proteome</keyword>
<dbReference type="EMBL" id="JACBZA010000001">
    <property type="protein sequence ID" value="NYH82675.1"/>
    <property type="molecule type" value="Genomic_DNA"/>
</dbReference>
<dbReference type="AlphaFoldDB" id="A0A1I2WAA0"/>
<dbReference type="EMBL" id="FOOI01000010">
    <property type="protein sequence ID" value="SFG98222.1"/>
    <property type="molecule type" value="Genomic_DNA"/>
</dbReference>
<reference evidence="3 4" key="1">
    <citation type="submission" date="2016-10" db="EMBL/GenBank/DDBJ databases">
        <authorList>
            <person name="de Groot N.N."/>
        </authorList>
    </citation>
    <scope>NUCLEOTIDE SEQUENCE [LARGE SCALE GENOMIC DNA]</scope>
    <source>
        <strain evidence="3 4">CPCC 202808</strain>
    </source>
</reference>
<dbReference type="Proteomes" id="UP000199052">
    <property type="component" value="Unassembled WGS sequence"/>
</dbReference>
<evidence type="ECO:0000313" key="3">
    <source>
        <dbReference type="EMBL" id="SFG98222.1"/>
    </source>
</evidence>
<gene>
    <name evidence="2" type="ORF">FHR37_001526</name>
    <name evidence="3" type="ORF">SAMN05421678_110172</name>
</gene>
<evidence type="ECO:0000313" key="2">
    <source>
        <dbReference type="EMBL" id="NYH82675.1"/>
    </source>
</evidence>
<feature type="region of interest" description="Disordered" evidence="1">
    <location>
        <begin position="1"/>
        <end position="31"/>
    </location>
</feature>
<dbReference type="STRING" id="504797.SAMN05421678_110172"/>
<protein>
    <submittedName>
        <fullName evidence="3">Uncharacterized protein</fullName>
    </submittedName>
</protein>
<evidence type="ECO:0000313" key="5">
    <source>
        <dbReference type="Proteomes" id="UP000533017"/>
    </source>
</evidence>
<feature type="region of interest" description="Disordered" evidence="1">
    <location>
        <begin position="155"/>
        <end position="194"/>
    </location>
</feature>